<feature type="compositionally biased region" description="Polar residues" evidence="1">
    <location>
        <begin position="57"/>
        <end position="77"/>
    </location>
</feature>
<evidence type="ECO:0000313" key="2">
    <source>
        <dbReference type="EMBL" id="KIM27104.1"/>
    </source>
</evidence>
<reference evidence="3" key="2">
    <citation type="submission" date="2015-01" db="EMBL/GenBank/DDBJ databases">
        <title>Evolutionary Origins and Diversification of the Mycorrhizal Mutualists.</title>
        <authorList>
            <consortium name="DOE Joint Genome Institute"/>
            <consortium name="Mycorrhizal Genomics Consortium"/>
            <person name="Kohler A."/>
            <person name="Kuo A."/>
            <person name="Nagy L.G."/>
            <person name="Floudas D."/>
            <person name="Copeland A."/>
            <person name="Barry K.W."/>
            <person name="Cichocki N."/>
            <person name="Veneault-Fourrey C."/>
            <person name="LaButti K."/>
            <person name="Lindquist E.A."/>
            <person name="Lipzen A."/>
            <person name="Lundell T."/>
            <person name="Morin E."/>
            <person name="Murat C."/>
            <person name="Riley R."/>
            <person name="Ohm R."/>
            <person name="Sun H."/>
            <person name="Tunlid A."/>
            <person name="Henrissat B."/>
            <person name="Grigoriev I.V."/>
            <person name="Hibbett D.S."/>
            <person name="Martin F."/>
        </authorList>
    </citation>
    <scope>NUCLEOTIDE SEQUENCE [LARGE SCALE GENOMIC DNA]</scope>
    <source>
        <strain evidence="3">MAFF 305830</strain>
    </source>
</reference>
<evidence type="ECO:0000256" key="1">
    <source>
        <dbReference type="SAM" id="MobiDB-lite"/>
    </source>
</evidence>
<evidence type="ECO:0000313" key="3">
    <source>
        <dbReference type="Proteomes" id="UP000054097"/>
    </source>
</evidence>
<protein>
    <submittedName>
        <fullName evidence="2">Uncharacterized protein</fullName>
    </submittedName>
</protein>
<dbReference type="EMBL" id="KN824301">
    <property type="protein sequence ID" value="KIM27104.1"/>
    <property type="molecule type" value="Genomic_DNA"/>
</dbReference>
<feature type="compositionally biased region" description="Basic and acidic residues" evidence="1">
    <location>
        <begin position="85"/>
        <end position="101"/>
    </location>
</feature>
<name>A0A0C3B4L2_SERVB</name>
<feature type="region of interest" description="Disordered" evidence="1">
    <location>
        <begin position="178"/>
        <end position="201"/>
    </location>
</feature>
<reference evidence="2 3" key="1">
    <citation type="submission" date="2014-04" db="EMBL/GenBank/DDBJ databases">
        <authorList>
            <consortium name="DOE Joint Genome Institute"/>
            <person name="Kuo A."/>
            <person name="Zuccaro A."/>
            <person name="Kohler A."/>
            <person name="Nagy L.G."/>
            <person name="Floudas D."/>
            <person name="Copeland A."/>
            <person name="Barry K.W."/>
            <person name="Cichocki N."/>
            <person name="Veneault-Fourrey C."/>
            <person name="LaButti K."/>
            <person name="Lindquist E.A."/>
            <person name="Lipzen A."/>
            <person name="Lundell T."/>
            <person name="Morin E."/>
            <person name="Murat C."/>
            <person name="Sun H."/>
            <person name="Tunlid A."/>
            <person name="Henrissat B."/>
            <person name="Grigoriev I.V."/>
            <person name="Hibbett D.S."/>
            <person name="Martin F."/>
            <person name="Nordberg H.P."/>
            <person name="Cantor M.N."/>
            <person name="Hua S.X."/>
        </authorList>
    </citation>
    <scope>NUCLEOTIDE SEQUENCE [LARGE SCALE GENOMIC DNA]</scope>
    <source>
        <strain evidence="2 3">MAFF 305830</strain>
    </source>
</reference>
<accession>A0A0C3B4L2</accession>
<feature type="region of interest" description="Disordered" evidence="1">
    <location>
        <begin position="1"/>
        <end position="130"/>
    </location>
</feature>
<keyword evidence="3" id="KW-1185">Reference proteome</keyword>
<dbReference type="Proteomes" id="UP000054097">
    <property type="component" value="Unassembled WGS sequence"/>
</dbReference>
<dbReference type="AlphaFoldDB" id="A0A0C3B4L2"/>
<proteinExistence type="predicted"/>
<organism evidence="2 3">
    <name type="scientific">Serendipita vermifera MAFF 305830</name>
    <dbReference type="NCBI Taxonomy" id="933852"/>
    <lineage>
        <taxon>Eukaryota</taxon>
        <taxon>Fungi</taxon>
        <taxon>Dikarya</taxon>
        <taxon>Basidiomycota</taxon>
        <taxon>Agaricomycotina</taxon>
        <taxon>Agaricomycetes</taxon>
        <taxon>Sebacinales</taxon>
        <taxon>Serendipitaceae</taxon>
        <taxon>Serendipita</taxon>
    </lineage>
</organism>
<dbReference type="HOGENOM" id="CLU_1111927_0_0_1"/>
<feature type="compositionally biased region" description="Basic and acidic residues" evidence="1">
    <location>
        <begin position="185"/>
        <end position="201"/>
    </location>
</feature>
<gene>
    <name evidence="2" type="ORF">M408DRAFT_24851</name>
</gene>
<sequence length="250" mass="28474">MSTKRKLVPSRHSNSEMSSHNTQGIKKEEPNENISLFKEEPGDEGISSPQAKKRRLNSTQKENIPSVGSAQSPTTPNKKYIQKVGDSRQIKNEDDIEDAQKQKTGPVPPKMEAPDHFKSIDPEAGPSTEDLAHRRRKEIELLNEYLAEATRSLNYSKIFAEQYKQREEILCGMIERKQQGQPKAAEQEKDARIKAEEGDKNNEDFISDDIEVLKGHLEAAKRNNLYNLEEVEKGEKKISTYKRLIEEQSA</sequence>
<feature type="compositionally biased region" description="Polar residues" evidence="1">
    <location>
        <begin position="11"/>
        <end position="24"/>
    </location>
</feature>
<feature type="compositionally biased region" description="Basic and acidic residues" evidence="1">
    <location>
        <begin position="112"/>
        <end position="121"/>
    </location>
</feature>